<dbReference type="CDD" id="cd00082">
    <property type="entry name" value="HisKA"/>
    <property type="match status" value="1"/>
</dbReference>
<keyword evidence="4" id="KW-1185">Reference proteome</keyword>
<keyword evidence="1" id="KW-0472">Membrane</keyword>
<keyword evidence="1" id="KW-0812">Transmembrane</keyword>
<dbReference type="RefSeq" id="WP_310927512.1">
    <property type="nucleotide sequence ID" value="NZ_JAMQOQ010000001.1"/>
</dbReference>
<dbReference type="InterPro" id="IPR036097">
    <property type="entry name" value="HisK_dim/P_sf"/>
</dbReference>
<dbReference type="InterPro" id="IPR031621">
    <property type="entry name" value="HisKA_7TM"/>
</dbReference>
<keyword evidence="1" id="KW-1133">Transmembrane helix</keyword>
<feature type="transmembrane region" description="Helical" evidence="1">
    <location>
        <begin position="102"/>
        <end position="125"/>
    </location>
</feature>
<dbReference type="SUPFAM" id="SSF55785">
    <property type="entry name" value="PYP-like sensor domain (PAS domain)"/>
    <property type="match status" value="1"/>
</dbReference>
<dbReference type="InterPro" id="IPR003661">
    <property type="entry name" value="HisK_dim/P_dom"/>
</dbReference>
<accession>A0ABU2FYU4</accession>
<feature type="domain" description="PAS" evidence="2">
    <location>
        <begin position="243"/>
        <end position="279"/>
    </location>
</feature>
<feature type="transmembrane region" description="Helical" evidence="1">
    <location>
        <begin position="6"/>
        <end position="26"/>
    </location>
</feature>
<organism evidence="3 4">
    <name type="scientific">Halogeometricum luteum</name>
    <dbReference type="NCBI Taxonomy" id="2950537"/>
    <lineage>
        <taxon>Archaea</taxon>
        <taxon>Methanobacteriati</taxon>
        <taxon>Methanobacteriota</taxon>
        <taxon>Stenosarchaea group</taxon>
        <taxon>Halobacteria</taxon>
        <taxon>Halobacteriales</taxon>
        <taxon>Haloferacaceae</taxon>
        <taxon>Halogeometricum</taxon>
    </lineage>
</organism>
<evidence type="ECO:0000313" key="4">
    <source>
        <dbReference type="Proteomes" id="UP001254813"/>
    </source>
</evidence>
<dbReference type="Gene3D" id="3.30.450.20">
    <property type="entry name" value="PAS domain"/>
    <property type="match status" value="1"/>
</dbReference>
<dbReference type="InterPro" id="IPR013656">
    <property type="entry name" value="PAS_4"/>
</dbReference>
<dbReference type="CDD" id="cd00130">
    <property type="entry name" value="PAS"/>
    <property type="match status" value="1"/>
</dbReference>
<feature type="transmembrane region" description="Helical" evidence="1">
    <location>
        <begin position="145"/>
        <end position="165"/>
    </location>
</feature>
<feature type="transmembrane region" description="Helical" evidence="1">
    <location>
        <begin position="70"/>
        <end position="90"/>
    </location>
</feature>
<sequence length="562" mass="59358">MSVALWPIAGAGIAAVGSAALGWKLLTYRGSPGAKWFAATLGSQALFCAAVGVSYLVFDPALRRPLETVTWTALALQVIVFLAFALSYSGRGHLVRTPWFRALFAFPFVVCVMLATNEGHGLFLTDFRVESVLGLSTATYTASPGGVASVVFGLFLVGVAAVVLLDTAASYSLYRAESLAIALSTIPPGLAQAMWLAEVGPYPYLNLMPLAFIPHVLADGYAVFATDIFEYNPTTRRVVDETAIDYLESPVVVVDPKGRVVDLNPAAADAFGTSKRAALKADLDGVVGSAVDLAAADETVTVRVDGVPRHFAVSPSEHVDPGGTPVGYSVLFQDVTVQRRREQRLDVFNRVLRHNIRNDLNVVLGNLELAREETDLPTDGGRDRRLAAASRSAEKLLGLAEDARAVDRVVDRTDVERAPVSLHDVVADAVAAVDAAGSVTVEEDADAVVETDARLLTTTVARLLSAVEEYVGGDVTVRLVDGVEAAPEGGADADFRRLEVRAGGPLPAHEVEAVEADTETALTHASSLDLWVVRWGAELLGCELDFAGGATATLGVPAGADR</sequence>
<feature type="transmembrane region" description="Helical" evidence="1">
    <location>
        <begin position="38"/>
        <end position="58"/>
    </location>
</feature>
<protein>
    <submittedName>
        <fullName evidence="3">PAS domain-containing protein</fullName>
    </submittedName>
</protein>
<dbReference type="PROSITE" id="PS50112">
    <property type="entry name" value="PAS"/>
    <property type="match status" value="1"/>
</dbReference>
<dbReference type="EMBL" id="JAMQOQ010000001">
    <property type="protein sequence ID" value="MDS0293702.1"/>
    <property type="molecule type" value="Genomic_DNA"/>
</dbReference>
<dbReference type="Pfam" id="PF08448">
    <property type="entry name" value="PAS_4"/>
    <property type="match status" value="1"/>
</dbReference>
<name>A0ABU2FYU4_9EURY</name>
<dbReference type="Pfam" id="PF16927">
    <property type="entry name" value="HisKA_7TM"/>
    <property type="match status" value="1"/>
</dbReference>
<dbReference type="InterPro" id="IPR000014">
    <property type="entry name" value="PAS"/>
</dbReference>
<dbReference type="Proteomes" id="UP001254813">
    <property type="component" value="Unassembled WGS sequence"/>
</dbReference>
<gene>
    <name evidence="3" type="ORF">NDI79_05890</name>
</gene>
<evidence type="ECO:0000256" key="1">
    <source>
        <dbReference type="SAM" id="Phobius"/>
    </source>
</evidence>
<comment type="caution">
    <text evidence="3">The sequence shown here is derived from an EMBL/GenBank/DDBJ whole genome shotgun (WGS) entry which is preliminary data.</text>
</comment>
<dbReference type="InterPro" id="IPR035965">
    <property type="entry name" value="PAS-like_dom_sf"/>
</dbReference>
<reference evidence="3 4" key="1">
    <citation type="submission" date="2022-06" db="EMBL/GenBank/DDBJ databases">
        <title>Halogeometricum sp. a new haloarchaeum isolate from saline soil.</title>
        <authorList>
            <person name="Strakova D."/>
            <person name="Galisteo C."/>
            <person name="Sanchez-Porro C."/>
            <person name="Ventosa A."/>
        </authorList>
    </citation>
    <scope>NUCLEOTIDE SEQUENCE [LARGE SCALE GENOMIC DNA]</scope>
    <source>
        <strain evidence="4">S3BR25-2</strain>
    </source>
</reference>
<evidence type="ECO:0000313" key="3">
    <source>
        <dbReference type="EMBL" id="MDS0293702.1"/>
    </source>
</evidence>
<dbReference type="SUPFAM" id="SSF47384">
    <property type="entry name" value="Homodimeric domain of signal transducing histidine kinase"/>
    <property type="match status" value="1"/>
</dbReference>
<evidence type="ECO:0000259" key="2">
    <source>
        <dbReference type="PROSITE" id="PS50112"/>
    </source>
</evidence>
<proteinExistence type="predicted"/>